<dbReference type="GO" id="GO:0004180">
    <property type="term" value="F:carboxypeptidase activity"/>
    <property type="evidence" value="ECO:0007669"/>
    <property type="project" value="UniProtKB-KW"/>
</dbReference>
<comment type="caution">
    <text evidence="1">The sequence shown here is derived from an EMBL/GenBank/DDBJ whole genome shotgun (WGS) entry which is preliminary data.</text>
</comment>
<name>A0A538TD40_UNCEI</name>
<dbReference type="EMBL" id="VBOY01000170">
    <property type="protein sequence ID" value="TMQ61575.1"/>
    <property type="molecule type" value="Genomic_DNA"/>
</dbReference>
<evidence type="ECO:0000313" key="1">
    <source>
        <dbReference type="EMBL" id="TMQ61575.1"/>
    </source>
</evidence>
<feature type="non-terminal residue" evidence="1">
    <location>
        <position position="155"/>
    </location>
</feature>
<reference evidence="1 2" key="1">
    <citation type="journal article" date="2019" name="Nat. Microbiol.">
        <title>Mediterranean grassland soil C-N compound turnover is dependent on rainfall and depth, and is mediated by genomically divergent microorganisms.</title>
        <authorList>
            <person name="Diamond S."/>
            <person name="Andeer P.F."/>
            <person name="Li Z."/>
            <person name="Crits-Christoph A."/>
            <person name="Burstein D."/>
            <person name="Anantharaman K."/>
            <person name="Lane K.R."/>
            <person name="Thomas B.C."/>
            <person name="Pan C."/>
            <person name="Northen T.R."/>
            <person name="Banfield J.F."/>
        </authorList>
    </citation>
    <scope>NUCLEOTIDE SEQUENCE [LARGE SCALE GENOMIC DNA]</scope>
    <source>
        <strain evidence="1">WS_8</strain>
    </source>
</reference>
<keyword evidence="1" id="KW-0121">Carboxypeptidase</keyword>
<dbReference type="SUPFAM" id="SSF89372">
    <property type="entry name" value="Fucose-specific lectin"/>
    <property type="match status" value="1"/>
</dbReference>
<keyword evidence="1" id="KW-0378">Hydrolase</keyword>
<protein>
    <submittedName>
        <fullName evidence="1">Carboxypeptidase regulatory-like domain-containing protein</fullName>
    </submittedName>
</protein>
<sequence length="155" mass="16472">MYSPSGVPSIAYYEALLGDLRFATRGVSGWNIEVVDAAGDVGQYPSLAFDAAGDPHISYFDATNGTLKHIKKQTGHWNKETVDGSVGVGLYSSMGVSGDTLLIAYFDATNKDLKVATKVGGGSWTTTQVDTAGDVGRHLSLCVNCHMGRYFRGIS</sequence>
<accession>A0A538TD40</accession>
<keyword evidence="1" id="KW-0645">Protease</keyword>
<dbReference type="Proteomes" id="UP000316609">
    <property type="component" value="Unassembled WGS sequence"/>
</dbReference>
<proteinExistence type="predicted"/>
<dbReference type="Gene3D" id="2.120.10.70">
    <property type="entry name" value="Fucose-specific lectin"/>
    <property type="match status" value="1"/>
</dbReference>
<organism evidence="1 2">
    <name type="scientific">Eiseniibacteriota bacterium</name>
    <dbReference type="NCBI Taxonomy" id="2212470"/>
    <lineage>
        <taxon>Bacteria</taxon>
        <taxon>Candidatus Eiseniibacteriota</taxon>
    </lineage>
</organism>
<evidence type="ECO:0000313" key="2">
    <source>
        <dbReference type="Proteomes" id="UP000316609"/>
    </source>
</evidence>
<gene>
    <name evidence="1" type="ORF">E6K78_12640</name>
</gene>
<dbReference type="AlphaFoldDB" id="A0A538TD40"/>